<dbReference type="Proteomes" id="UP001500503">
    <property type="component" value="Unassembled WGS sequence"/>
</dbReference>
<evidence type="ECO:0000313" key="2">
    <source>
        <dbReference type="EMBL" id="GAA4512420.1"/>
    </source>
</evidence>
<gene>
    <name evidence="2" type="ORF">GCM10023191_078110</name>
</gene>
<protein>
    <recommendedName>
        <fullName evidence="1">PucR C-terminal helix-turn-helix domain-containing protein</fullName>
    </recommendedName>
</protein>
<dbReference type="InterPro" id="IPR025736">
    <property type="entry name" value="PucR_C-HTH_dom"/>
</dbReference>
<evidence type="ECO:0000313" key="3">
    <source>
        <dbReference type="Proteomes" id="UP001500503"/>
    </source>
</evidence>
<dbReference type="PANTHER" id="PTHR33744:SF1">
    <property type="entry name" value="DNA-BINDING TRANSCRIPTIONAL ACTIVATOR ADER"/>
    <property type="match status" value="1"/>
</dbReference>
<feature type="domain" description="PucR C-terminal helix-turn-helix" evidence="1">
    <location>
        <begin position="309"/>
        <end position="364"/>
    </location>
</feature>
<name>A0ABP8QX91_9ACTN</name>
<dbReference type="EMBL" id="BAABHF010000046">
    <property type="protein sequence ID" value="GAA4512420.1"/>
    <property type="molecule type" value="Genomic_DNA"/>
</dbReference>
<evidence type="ECO:0000259" key="1">
    <source>
        <dbReference type="Pfam" id="PF13556"/>
    </source>
</evidence>
<reference evidence="3" key="1">
    <citation type="journal article" date="2019" name="Int. J. Syst. Evol. Microbiol.">
        <title>The Global Catalogue of Microorganisms (GCM) 10K type strain sequencing project: providing services to taxonomists for standard genome sequencing and annotation.</title>
        <authorList>
            <consortium name="The Broad Institute Genomics Platform"/>
            <consortium name="The Broad Institute Genome Sequencing Center for Infectious Disease"/>
            <person name="Wu L."/>
            <person name="Ma J."/>
        </authorList>
    </citation>
    <scope>NUCLEOTIDE SEQUENCE [LARGE SCALE GENOMIC DNA]</scope>
    <source>
        <strain evidence="3">JCM 17933</strain>
    </source>
</reference>
<sequence>MQRAVTRPDGLERLLRWLARRVSGPAVLLDRAGVPRHAFPGLPEDVIEQASADVERVVNGEARAAAADIGTGVVHIQAIGERTRDAVLVVARPEPFSSATRAVIGDASRLLALRWRAEDLGRRRHALDEAEAHAREAVLHLLLVGELQAARRVAETMGPSLADEIRVYVVEGPPERRDESAAQCDRASGGRAWVVRCPIYTGHVIALAPAPEPAGVMEGMLRRYAARSSGVAVGRGDTVPLPEMASGYGQAFHALAVARGNAEHYAVFSPRGDLAALIRPRGHAWARGELAPLHDYRPSRVQDPDAAELTATLGSWLDFYGGAARQLKIHRNTLAARLRRIEELLGRDLDDLETQARLHLALRVLDGRGRIGVAAPLETILRTPDVRHWAEMQLSPLASRPLLETLRVWLGDDARLEATAAALGISAPGARKRLTRIEGLVGRSLLNGPSARYDLWFALKVHDS</sequence>
<organism evidence="2 3">
    <name type="scientific">Actinoallomurus oryzae</name>
    <dbReference type="NCBI Taxonomy" id="502180"/>
    <lineage>
        <taxon>Bacteria</taxon>
        <taxon>Bacillati</taxon>
        <taxon>Actinomycetota</taxon>
        <taxon>Actinomycetes</taxon>
        <taxon>Streptosporangiales</taxon>
        <taxon>Thermomonosporaceae</taxon>
        <taxon>Actinoallomurus</taxon>
    </lineage>
</organism>
<accession>A0ABP8QX91</accession>
<proteinExistence type="predicted"/>
<feature type="domain" description="PucR C-terminal helix-turn-helix" evidence="1">
    <location>
        <begin position="402"/>
        <end position="461"/>
    </location>
</feature>
<comment type="caution">
    <text evidence="2">The sequence shown here is derived from an EMBL/GenBank/DDBJ whole genome shotgun (WGS) entry which is preliminary data.</text>
</comment>
<keyword evidence="3" id="KW-1185">Reference proteome</keyword>
<dbReference type="Gene3D" id="1.10.10.2840">
    <property type="entry name" value="PucR C-terminal helix-turn-helix domain"/>
    <property type="match status" value="2"/>
</dbReference>
<dbReference type="Pfam" id="PF13556">
    <property type="entry name" value="HTH_30"/>
    <property type="match status" value="2"/>
</dbReference>
<dbReference type="PANTHER" id="PTHR33744">
    <property type="entry name" value="CARBOHYDRATE DIACID REGULATOR"/>
    <property type="match status" value="1"/>
</dbReference>
<dbReference type="InterPro" id="IPR051448">
    <property type="entry name" value="CdaR-like_regulators"/>
</dbReference>
<dbReference type="InterPro" id="IPR042070">
    <property type="entry name" value="PucR_C-HTH_sf"/>
</dbReference>